<evidence type="ECO:0000313" key="12">
    <source>
        <dbReference type="Proteomes" id="UP000054558"/>
    </source>
</evidence>
<dbReference type="InterPro" id="IPR003663">
    <property type="entry name" value="Sugar/inositol_transpt"/>
</dbReference>
<dbReference type="InterPro" id="IPR020846">
    <property type="entry name" value="MFS_dom"/>
</dbReference>
<dbReference type="GO" id="GO:0016020">
    <property type="term" value="C:membrane"/>
    <property type="evidence" value="ECO:0000318"/>
    <property type="project" value="GO_Central"/>
</dbReference>
<evidence type="ECO:0000259" key="10">
    <source>
        <dbReference type="PROSITE" id="PS50850"/>
    </source>
</evidence>
<dbReference type="SUPFAM" id="SSF103473">
    <property type="entry name" value="MFS general substrate transporter"/>
    <property type="match status" value="1"/>
</dbReference>
<dbReference type="PROSITE" id="PS00217">
    <property type="entry name" value="SUGAR_TRANSPORT_2"/>
    <property type="match status" value="1"/>
</dbReference>
<feature type="transmembrane region" description="Helical" evidence="9">
    <location>
        <begin position="488"/>
        <end position="514"/>
    </location>
</feature>
<feature type="transmembrane region" description="Helical" evidence="9">
    <location>
        <begin position="66"/>
        <end position="95"/>
    </location>
</feature>
<dbReference type="GO" id="GO:0022857">
    <property type="term" value="F:transmembrane transporter activity"/>
    <property type="evidence" value="ECO:0000318"/>
    <property type="project" value="GO_Central"/>
</dbReference>
<dbReference type="InterPro" id="IPR005829">
    <property type="entry name" value="Sugar_transporter_CS"/>
</dbReference>
<dbReference type="PANTHER" id="PTHR48020:SF12">
    <property type="entry name" value="PROTON MYO-INOSITOL COTRANSPORTER"/>
    <property type="match status" value="1"/>
</dbReference>
<name>A0A1Y1IV29_KLENI</name>
<dbReference type="Gene3D" id="1.20.1250.20">
    <property type="entry name" value="MFS general substrate transporter like domains"/>
    <property type="match status" value="2"/>
</dbReference>
<dbReference type="PANTHER" id="PTHR48020">
    <property type="entry name" value="PROTON MYO-INOSITOL COTRANSPORTER"/>
    <property type="match status" value="1"/>
</dbReference>
<feature type="transmembrane region" description="Helical" evidence="9">
    <location>
        <begin position="225"/>
        <end position="247"/>
    </location>
</feature>
<feature type="transmembrane region" description="Helical" evidence="9">
    <location>
        <begin position="138"/>
        <end position="158"/>
    </location>
</feature>
<feature type="transmembrane region" description="Helical" evidence="9">
    <location>
        <begin position="553"/>
        <end position="577"/>
    </location>
</feature>
<dbReference type="OMA" id="MQPGSCL"/>
<dbReference type="InterPro" id="IPR005828">
    <property type="entry name" value="MFS_sugar_transport-like"/>
</dbReference>
<evidence type="ECO:0000256" key="5">
    <source>
        <dbReference type="ARBA" id="ARBA00022989"/>
    </source>
</evidence>
<gene>
    <name evidence="11" type="ORF">KFL_009230030</name>
</gene>
<evidence type="ECO:0000256" key="6">
    <source>
        <dbReference type="ARBA" id="ARBA00023136"/>
    </source>
</evidence>
<feature type="transmembrane region" description="Helical" evidence="9">
    <location>
        <begin position="107"/>
        <end position="126"/>
    </location>
</feature>
<keyword evidence="6 9" id="KW-0472">Membrane</keyword>
<sequence>MDRSWQQQGGAPSNSNVENDARQPGEASCESSHSQEGRALLTSTAPGADRELVPDKKLQVPSQAGFILALTLAASVGGFLFGYDTGVISGALLYIRDDFPSVEKSVVLQETIVSMAIAGAVVGASIGGHVNDKYGRKFAILAADISFFMGAVAMAAAQSPFALIVGRVLVGMGVGVASMTVPLYIAEAAPTSIRGALVSVNVLMITSGQFISYIINYLFTTVPGTWRWMLGVAGVPALLQMLLMLFLPESPRWLFRQGRAEDARAALLRMRSVGEAQEELEHMEAVAAAEKVSAEPAPSFWDMVATTEMRLALLAGVGLQVFQQLVGINTVMYYSPTIVEFAGFASHQTALLLSLVVAAMNAAGTIAGILLIDHVGRRKLVLCSLAGVTLALALLAFSFHQAAHDSPAVAPGPFAPHPGLECPLLPKAALAGGGHDSCMSCLGASCGFCAASGDEMWPGSCLVLNSTSGAACEGAGRAWFSHGCPNRYGWLSLAGLGLYIAAFAPGMGPVPWAVNSEIYPLRFRGTAGGVAATANWVSNLVVAQTFLSLTTAIGTAATFSLFGIVAVLAVLFVAACVPETRNIAMQDMEEMWAARAWKLGRWRGWWTPEVASQHLRLENEGP</sequence>
<feature type="domain" description="Major facilitator superfamily (MFS) profile" evidence="10">
    <location>
        <begin position="70"/>
        <end position="581"/>
    </location>
</feature>
<dbReference type="STRING" id="105231.A0A1Y1IV29"/>
<accession>A0A1Y1IV29</accession>
<dbReference type="Pfam" id="PF00083">
    <property type="entry name" value="Sugar_tr"/>
    <property type="match status" value="2"/>
</dbReference>
<proteinExistence type="inferred from homology"/>
<dbReference type="PRINTS" id="PR00171">
    <property type="entry name" value="SUGRTRNSPORT"/>
</dbReference>
<comment type="subcellular location">
    <subcellularLocation>
        <location evidence="1">Membrane</location>
        <topology evidence="1">Multi-pass membrane protein</topology>
    </subcellularLocation>
</comment>
<feature type="transmembrane region" description="Helical" evidence="9">
    <location>
        <begin position="526"/>
        <end position="547"/>
    </location>
</feature>
<keyword evidence="12" id="KW-1185">Reference proteome</keyword>
<feature type="transmembrane region" description="Helical" evidence="9">
    <location>
        <begin position="351"/>
        <end position="372"/>
    </location>
</feature>
<evidence type="ECO:0000256" key="8">
    <source>
        <dbReference type="SAM" id="MobiDB-lite"/>
    </source>
</evidence>
<protein>
    <submittedName>
        <fullName evidence="11">Hexose transporter</fullName>
    </submittedName>
</protein>
<feature type="transmembrane region" description="Helical" evidence="9">
    <location>
        <begin position="311"/>
        <end position="331"/>
    </location>
</feature>
<comment type="similarity">
    <text evidence="2 7">Belongs to the major facilitator superfamily. Sugar transporter (TC 2.A.1.1) family.</text>
</comment>
<dbReference type="InterPro" id="IPR036259">
    <property type="entry name" value="MFS_trans_sf"/>
</dbReference>
<evidence type="ECO:0000256" key="7">
    <source>
        <dbReference type="RuleBase" id="RU003346"/>
    </source>
</evidence>
<evidence type="ECO:0000256" key="4">
    <source>
        <dbReference type="ARBA" id="ARBA00022692"/>
    </source>
</evidence>
<dbReference type="EMBL" id="DF237872">
    <property type="protein sequence ID" value="GAQ92108.1"/>
    <property type="molecule type" value="Genomic_DNA"/>
</dbReference>
<reference evidence="11 12" key="1">
    <citation type="journal article" date="2014" name="Nat. Commun.">
        <title>Klebsormidium flaccidum genome reveals primary factors for plant terrestrial adaptation.</title>
        <authorList>
            <person name="Hori K."/>
            <person name="Maruyama F."/>
            <person name="Fujisawa T."/>
            <person name="Togashi T."/>
            <person name="Yamamoto N."/>
            <person name="Seo M."/>
            <person name="Sato S."/>
            <person name="Yamada T."/>
            <person name="Mori H."/>
            <person name="Tajima N."/>
            <person name="Moriyama T."/>
            <person name="Ikeuchi M."/>
            <person name="Watanabe M."/>
            <person name="Wada H."/>
            <person name="Kobayashi K."/>
            <person name="Saito M."/>
            <person name="Masuda T."/>
            <person name="Sasaki-Sekimoto Y."/>
            <person name="Mashiguchi K."/>
            <person name="Awai K."/>
            <person name="Shimojima M."/>
            <person name="Masuda S."/>
            <person name="Iwai M."/>
            <person name="Nobusawa T."/>
            <person name="Narise T."/>
            <person name="Kondo S."/>
            <person name="Saito H."/>
            <person name="Sato R."/>
            <person name="Murakawa M."/>
            <person name="Ihara Y."/>
            <person name="Oshima-Yamada Y."/>
            <person name="Ohtaka K."/>
            <person name="Satoh M."/>
            <person name="Sonobe K."/>
            <person name="Ishii M."/>
            <person name="Ohtani R."/>
            <person name="Kanamori-Sato M."/>
            <person name="Honoki R."/>
            <person name="Miyazaki D."/>
            <person name="Mochizuki H."/>
            <person name="Umetsu J."/>
            <person name="Higashi K."/>
            <person name="Shibata D."/>
            <person name="Kamiya Y."/>
            <person name="Sato N."/>
            <person name="Nakamura Y."/>
            <person name="Tabata S."/>
            <person name="Ida S."/>
            <person name="Kurokawa K."/>
            <person name="Ohta H."/>
        </authorList>
    </citation>
    <scope>NUCLEOTIDE SEQUENCE [LARGE SCALE GENOMIC DNA]</scope>
    <source>
        <strain evidence="11 12">NIES-2285</strain>
    </source>
</reference>
<dbReference type="AlphaFoldDB" id="A0A1Y1IV29"/>
<evidence type="ECO:0000313" key="11">
    <source>
        <dbReference type="EMBL" id="GAQ92108.1"/>
    </source>
</evidence>
<dbReference type="PROSITE" id="PS00216">
    <property type="entry name" value="SUGAR_TRANSPORT_1"/>
    <property type="match status" value="1"/>
</dbReference>
<evidence type="ECO:0000256" key="3">
    <source>
        <dbReference type="ARBA" id="ARBA00022448"/>
    </source>
</evidence>
<dbReference type="FunFam" id="1.20.1250.20:FF:000121">
    <property type="entry name" value="Probable inositol transporter 2"/>
    <property type="match status" value="1"/>
</dbReference>
<evidence type="ECO:0000256" key="9">
    <source>
        <dbReference type="SAM" id="Phobius"/>
    </source>
</evidence>
<feature type="transmembrane region" description="Helical" evidence="9">
    <location>
        <begin position="197"/>
        <end position="219"/>
    </location>
</feature>
<keyword evidence="4 9" id="KW-0812">Transmembrane</keyword>
<evidence type="ECO:0000256" key="1">
    <source>
        <dbReference type="ARBA" id="ARBA00004141"/>
    </source>
</evidence>
<dbReference type="CDD" id="cd17360">
    <property type="entry name" value="MFS_HMIT_like"/>
    <property type="match status" value="1"/>
</dbReference>
<feature type="compositionally biased region" description="Polar residues" evidence="8">
    <location>
        <begin position="1"/>
        <end position="18"/>
    </location>
</feature>
<dbReference type="OrthoDB" id="6339427at2759"/>
<dbReference type="InterPro" id="IPR050814">
    <property type="entry name" value="Myo-inositol_Transporter"/>
</dbReference>
<feature type="region of interest" description="Disordered" evidence="8">
    <location>
        <begin position="1"/>
        <end position="38"/>
    </location>
</feature>
<dbReference type="Proteomes" id="UP000054558">
    <property type="component" value="Unassembled WGS sequence"/>
</dbReference>
<dbReference type="PROSITE" id="PS50850">
    <property type="entry name" value="MFS"/>
    <property type="match status" value="1"/>
</dbReference>
<dbReference type="NCBIfam" id="TIGR00879">
    <property type="entry name" value="SP"/>
    <property type="match status" value="1"/>
</dbReference>
<dbReference type="GO" id="GO:0055085">
    <property type="term" value="P:transmembrane transport"/>
    <property type="evidence" value="ECO:0000318"/>
    <property type="project" value="GO_Central"/>
</dbReference>
<evidence type="ECO:0000256" key="2">
    <source>
        <dbReference type="ARBA" id="ARBA00010992"/>
    </source>
</evidence>
<feature type="transmembrane region" description="Helical" evidence="9">
    <location>
        <begin position="164"/>
        <end position="185"/>
    </location>
</feature>
<feature type="transmembrane region" description="Helical" evidence="9">
    <location>
        <begin position="379"/>
        <end position="399"/>
    </location>
</feature>
<organism evidence="11 12">
    <name type="scientific">Klebsormidium nitens</name>
    <name type="common">Green alga</name>
    <name type="synonym">Ulothrix nitens</name>
    <dbReference type="NCBI Taxonomy" id="105231"/>
    <lineage>
        <taxon>Eukaryota</taxon>
        <taxon>Viridiplantae</taxon>
        <taxon>Streptophyta</taxon>
        <taxon>Klebsormidiophyceae</taxon>
        <taxon>Klebsormidiales</taxon>
        <taxon>Klebsormidiaceae</taxon>
        <taxon>Klebsormidium</taxon>
    </lineage>
</organism>
<keyword evidence="3 7" id="KW-0813">Transport</keyword>
<keyword evidence="5 9" id="KW-1133">Transmembrane helix</keyword>